<proteinExistence type="predicted"/>
<keyword evidence="2" id="KW-1185">Reference proteome</keyword>
<reference evidence="1 2" key="2">
    <citation type="journal article" date="2022" name="Mol. Ecol. Resour.">
        <title>The genomes of chicory, endive, great burdock and yacon provide insights into Asteraceae paleo-polyploidization history and plant inulin production.</title>
        <authorList>
            <person name="Fan W."/>
            <person name="Wang S."/>
            <person name="Wang H."/>
            <person name="Wang A."/>
            <person name="Jiang F."/>
            <person name="Liu H."/>
            <person name="Zhao H."/>
            <person name="Xu D."/>
            <person name="Zhang Y."/>
        </authorList>
    </citation>
    <scope>NUCLEOTIDE SEQUENCE [LARGE SCALE GENOMIC DNA]</scope>
    <source>
        <strain evidence="2">cv. Yunnan</strain>
        <tissue evidence="1">Leaves</tissue>
    </source>
</reference>
<comment type="caution">
    <text evidence="1">The sequence shown here is derived from an EMBL/GenBank/DDBJ whole genome shotgun (WGS) entry which is preliminary data.</text>
</comment>
<organism evidence="1 2">
    <name type="scientific">Smallanthus sonchifolius</name>
    <dbReference type="NCBI Taxonomy" id="185202"/>
    <lineage>
        <taxon>Eukaryota</taxon>
        <taxon>Viridiplantae</taxon>
        <taxon>Streptophyta</taxon>
        <taxon>Embryophyta</taxon>
        <taxon>Tracheophyta</taxon>
        <taxon>Spermatophyta</taxon>
        <taxon>Magnoliopsida</taxon>
        <taxon>eudicotyledons</taxon>
        <taxon>Gunneridae</taxon>
        <taxon>Pentapetalae</taxon>
        <taxon>asterids</taxon>
        <taxon>campanulids</taxon>
        <taxon>Asterales</taxon>
        <taxon>Asteraceae</taxon>
        <taxon>Asteroideae</taxon>
        <taxon>Heliantheae alliance</taxon>
        <taxon>Millerieae</taxon>
        <taxon>Smallanthus</taxon>
    </lineage>
</organism>
<sequence>MIHPKTGATVVGSAVDHVDEVVGYVRLDCVQSVWKTVGQQMNILRSFLIMGFHLNIMLLPPGSHRILSMMQLQTNRC</sequence>
<gene>
    <name evidence="1" type="ORF">L1987_56394</name>
</gene>
<evidence type="ECO:0000313" key="1">
    <source>
        <dbReference type="EMBL" id="KAI3756573.1"/>
    </source>
</evidence>
<protein>
    <submittedName>
        <fullName evidence="1">Uncharacterized protein</fullName>
    </submittedName>
</protein>
<accession>A0ACB9EDB2</accession>
<dbReference type="Proteomes" id="UP001056120">
    <property type="component" value="Linkage Group LG18"/>
</dbReference>
<reference evidence="2" key="1">
    <citation type="journal article" date="2022" name="Mol. Ecol. Resour.">
        <title>The genomes of chicory, endive, great burdock and yacon provide insights into Asteraceae palaeo-polyploidization history and plant inulin production.</title>
        <authorList>
            <person name="Fan W."/>
            <person name="Wang S."/>
            <person name="Wang H."/>
            <person name="Wang A."/>
            <person name="Jiang F."/>
            <person name="Liu H."/>
            <person name="Zhao H."/>
            <person name="Xu D."/>
            <person name="Zhang Y."/>
        </authorList>
    </citation>
    <scope>NUCLEOTIDE SEQUENCE [LARGE SCALE GENOMIC DNA]</scope>
    <source>
        <strain evidence="2">cv. Yunnan</strain>
    </source>
</reference>
<name>A0ACB9EDB2_9ASTR</name>
<dbReference type="EMBL" id="CM042035">
    <property type="protein sequence ID" value="KAI3756573.1"/>
    <property type="molecule type" value="Genomic_DNA"/>
</dbReference>
<evidence type="ECO:0000313" key="2">
    <source>
        <dbReference type="Proteomes" id="UP001056120"/>
    </source>
</evidence>